<dbReference type="GO" id="GO:0019843">
    <property type="term" value="F:rRNA binding"/>
    <property type="evidence" value="ECO:0007669"/>
    <property type="project" value="UniProtKB-KW"/>
</dbReference>
<dbReference type="InterPro" id="IPR013845">
    <property type="entry name" value="Ribosomal_eS4_central_region"/>
</dbReference>
<accession>A0DHZ2</accession>
<keyword evidence="6" id="KW-0648">Protein biosynthesis</keyword>
<dbReference type="CDD" id="cd00165">
    <property type="entry name" value="S4"/>
    <property type="match status" value="1"/>
</dbReference>
<comment type="similarity">
    <text evidence="1">Belongs to the eukaryotic ribosomal protein eS4 family.</text>
</comment>
<evidence type="ECO:0000256" key="9">
    <source>
        <dbReference type="PROSITE-ProRule" id="PRU00182"/>
    </source>
</evidence>
<dbReference type="InterPro" id="IPR032277">
    <property type="entry name" value="Ribosomal_eS4_C"/>
</dbReference>
<keyword evidence="2" id="KW-0963">Cytoplasm</keyword>
<dbReference type="Pfam" id="PF00900">
    <property type="entry name" value="Ribosomal_S4e"/>
    <property type="match status" value="1"/>
</dbReference>
<dbReference type="Pfam" id="PF05091">
    <property type="entry name" value="eIF-3_zeta"/>
    <property type="match status" value="1"/>
</dbReference>
<evidence type="ECO:0000256" key="7">
    <source>
        <dbReference type="ARBA" id="ARBA00022980"/>
    </source>
</evidence>
<evidence type="ECO:0000259" key="11">
    <source>
        <dbReference type="Pfam" id="PF08071"/>
    </source>
</evidence>
<dbReference type="eggNOG" id="KOG0378">
    <property type="taxonomic scope" value="Eukaryota"/>
</dbReference>
<keyword evidence="4" id="KW-0699">rRNA-binding</keyword>
<dbReference type="GO" id="GO:0003723">
    <property type="term" value="F:RNA binding"/>
    <property type="evidence" value="ECO:0000318"/>
    <property type="project" value="GO_Central"/>
</dbReference>
<keyword evidence="3" id="KW-0396">Initiation factor</keyword>
<keyword evidence="7" id="KW-0689">Ribosomal protein</keyword>
<reference evidence="13 14" key="1">
    <citation type="journal article" date="2006" name="Nature">
        <title>Global trends of whole-genome duplications revealed by the ciliate Paramecium tetraurelia.</title>
        <authorList>
            <consortium name="Genoscope"/>
            <person name="Aury J.-M."/>
            <person name="Jaillon O."/>
            <person name="Duret L."/>
            <person name="Noel B."/>
            <person name="Jubin C."/>
            <person name="Porcel B.M."/>
            <person name="Segurens B."/>
            <person name="Daubin V."/>
            <person name="Anthouard V."/>
            <person name="Aiach N."/>
            <person name="Arnaiz O."/>
            <person name="Billaut A."/>
            <person name="Beisson J."/>
            <person name="Blanc I."/>
            <person name="Bouhouche K."/>
            <person name="Camara F."/>
            <person name="Duharcourt S."/>
            <person name="Guigo R."/>
            <person name="Gogendeau D."/>
            <person name="Katinka M."/>
            <person name="Keller A.-M."/>
            <person name="Kissmehl R."/>
            <person name="Klotz C."/>
            <person name="Koll F."/>
            <person name="Le Moue A."/>
            <person name="Lepere C."/>
            <person name="Malinsky S."/>
            <person name="Nowacki M."/>
            <person name="Nowak J.K."/>
            <person name="Plattner H."/>
            <person name="Poulain J."/>
            <person name="Ruiz F."/>
            <person name="Serrano V."/>
            <person name="Zagulski M."/>
            <person name="Dessen P."/>
            <person name="Betermier M."/>
            <person name="Weissenbach J."/>
            <person name="Scarpelli C."/>
            <person name="Schachter V."/>
            <person name="Sperling L."/>
            <person name="Meyer E."/>
            <person name="Cohen J."/>
            <person name="Wincker P."/>
        </authorList>
    </citation>
    <scope>NUCLEOTIDE SEQUENCE [LARGE SCALE GENOMIC DNA]</scope>
    <source>
        <strain evidence="13 14">Stock d4-2</strain>
    </source>
</reference>
<dbReference type="AlphaFoldDB" id="A0DHZ2"/>
<dbReference type="eggNOG" id="KOG2479">
    <property type="taxonomic scope" value="Eukaryota"/>
</dbReference>
<dbReference type="GO" id="GO:0022627">
    <property type="term" value="C:cytosolic small ribosomal subunit"/>
    <property type="evidence" value="ECO:0000318"/>
    <property type="project" value="GO_Central"/>
</dbReference>
<dbReference type="GO" id="GO:0003743">
    <property type="term" value="F:translation initiation factor activity"/>
    <property type="evidence" value="ECO:0007669"/>
    <property type="project" value="UniProtKB-KW"/>
</dbReference>
<dbReference type="Proteomes" id="UP000000600">
    <property type="component" value="Unassembled WGS sequence"/>
</dbReference>
<evidence type="ECO:0000256" key="5">
    <source>
        <dbReference type="ARBA" id="ARBA00022884"/>
    </source>
</evidence>
<dbReference type="PANTHER" id="PTHR11581">
    <property type="entry name" value="30S/40S RIBOSOMAL PROTEIN S4"/>
    <property type="match status" value="1"/>
</dbReference>
<keyword evidence="5 9" id="KW-0694">RNA-binding</keyword>
<proteinExistence type="inferred from homology"/>
<evidence type="ECO:0000313" key="14">
    <source>
        <dbReference type="Proteomes" id="UP000000600"/>
    </source>
</evidence>
<dbReference type="InterPro" id="IPR007783">
    <property type="entry name" value="eIF3d"/>
</dbReference>
<feature type="domain" description="Small ribosomal subunit protein eS4 N-terminal" evidence="11">
    <location>
        <begin position="553"/>
        <end position="589"/>
    </location>
</feature>
<keyword evidence="8" id="KW-0687">Ribonucleoprotein</keyword>
<evidence type="ECO:0000256" key="4">
    <source>
        <dbReference type="ARBA" id="ARBA00022730"/>
    </source>
</evidence>
<dbReference type="HAMAP" id="MF_00485">
    <property type="entry name" value="Ribosomal_eS4"/>
    <property type="match status" value="1"/>
</dbReference>
<evidence type="ECO:0000313" key="13">
    <source>
        <dbReference type="EMBL" id="CAK82659.1"/>
    </source>
</evidence>
<evidence type="ECO:0000259" key="10">
    <source>
        <dbReference type="Pfam" id="PF00900"/>
    </source>
</evidence>
<evidence type="ECO:0000256" key="6">
    <source>
        <dbReference type="ARBA" id="ARBA00022917"/>
    </source>
</evidence>
<dbReference type="FunFam" id="3.10.290.10:FF:000002">
    <property type="entry name" value="40S ribosomal protein S4"/>
    <property type="match status" value="1"/>
</dbReference>
<dbReference type="HOGENOM" id="CLU_346305_0_0_1"/>
<evidence type="ECO:0000256" key="2">
    <source>
        <dbReference type="ARBA" id="ARBA00022490"/>
    </source>
</evidence>
<dbReference type="InParanoid" id="A0DHZ2"/>
<dbReference type="GO" id="GO:0003735">
    <property type="term" value="F:structural constituent of ribosome"/>
    <property type="evidence" value="ECO:0000318"/>
    <property type="project" value="GO_Central"/>
</dbReference>
<dbReference type="Pfam" id="PF08071">
    <property type="entry name" value="RS4NT"/>
    <property type="match status" value="1"/>
</dbReference>
<dbReference type="PANTHER" id="PTHR11581:SF0">
    <property type="entry name" value="SMALL RIBOSOMAL SUBUNIT PROTEIN ES4"/>
    <property type="match status" value="1"/>
</dbReference>
<dbReference type="GeneID" id="5035821"/>
<dbReference type="InterPro" id="IPR013843">
    <property type="entry name" value="Ribosomal_eS4_N"/>
</dbReference>
<dbReference type="InterPro" id="IPR038237">
    <property type="entry name" value="Ribosomal_eS4_central_sf"/>
</dbReference>
<evidence type="ECO:0000259" key="12">
    <source>
        <dbReference type="Pfam" id="PF16121"/>
    </source>
</evidence>
<dbReference type="FunFam" id="2.30.30.30:FF:000005">
    <property type="entry name" value="40S ribosomal protein S4"/>
    <property type="match status" value="1"/>
</dbReference>
<feature type="domain" description="Small ribosomal subunit protein eS4 central region" evidence="10">
    <location>
        <begin position="647"/>
        <end position="721"/>
    </location>
</feature>
<dbReference type="EMBL" id="CT868441">
    <property type="protein sequence ID" value="CAK82659.1"/>
    <property type="molecule type" value="Genomic_DNA"/>
</dbReference>
<evidence type="ECO:0000256" key="3">
    <source>
        <dbReference type="ARBA" id="ARBA00022540"/>
    </source>
</evidence>
<dbReference type="Gene3D" id="2.40.50.740">
    <property type="match status" value="1"/>
</dbReference>
<feature type="domain" description="Small ribosomal subunit protein eS4 C-terminal" evidence="12">
    <location>
        <begin position="764"/>
        <end position="810"/>
    </location>
</feature>
<evidence type="ECO:0000256" key="8">
    <source>
        <dbReference type="ARBA" id="ARBA00023274"/>
    </source>
</evidence>
<name>A0DHZ2_PARTE</name>
<gene>
    <name evidence="13" type="ORF">GSPATT00017030001</name>
</gene>
<dbReference type="InterPro" id="IPR000876">
    <property type="entry name" value="Ribosomal_eS4"/>
</dbReference>
<protein>
    <submittedName>
        <fullName evidence="13">Uncharacterized protein</fullName>
    </submittedName>
</protein>
<dbReference type="InterPro" id="IPR014722">
    <property type="entry name" value="Rib_uL2_dom2"/>
</dbReference>
<dbReference type="GO" id="GO:0005852">
    <property type="term" value="C:eukaryotic translation initiation factor 3 complex"/>
    <property type="evidence" value="ECO:0007669"/>
    <property type="project" value="InterPro"/>
</dbReference>
<dbReference type="STRING" id="5888.A0DHZ2"/>
<dbReference type="OrthoDB" id="311673at2759"/>
<dbReference type="Pfam" id="PF16121">
    <property type="entry name" value="40S_S4_C"/>
    <property type="match status" value="1"/>
</dbReference>
<dbReference type="PROSITE" id="PS50889">
    <property type="entry name" value="S4"/>
    <property type="match status" value="1"/>
</dbReference>
<dbReference type="Gene3D" id="2.30.30.30">
    <property type="match status" value="1"/>
</dbReference>
<dbReference type="KEGG" id="ptm:GSPATT00017030001"/>
<dbReference type="FunFam" id="2.40.50.740:FF:000001">
    <property type="entry name" value="40S ribosomal protein S4"/>
    <property type="match status" value="1"/>
</dbReference>
<dbReference type="InterPro" id="IPR036986">
    <property type="entry name" value="S4_RNA-bd_sf"/>
</dbReference>
<organism evidence="13 14">
    <name type="scientific">Paramecium tetraurelia</name>
    <dbReference type="NCBI Taxonomy" id="5888"/>
    <lineage>
        <taxon>Eukaryota</taxon>
        <taxon>Sar</taxon>
        <taxon>Alveolata</taxon>
        <taxon>Ciliophora</taxon>
        <taxon>Intramacronucleata</taxon>
        <taxon>Oligohymenophorea</taxon>
        <taxon>Peniculida</taxon>
        <taxon>Parameciidae</taxon>
        <taxon>Paramecium</taxon>
    </lineage>
</organism>
<dbReference type="OMA" id="KCCDFSK"/>
<dbReference type="InterPro" id="IPR041982">
    <property type="entry name" value="Ribosomal_eS4_KOW"/>
</dbReference>
<keyword evidence="14" id="KW-1185">Reference proteome</keyword>
<dbReference type="GO" id="GO:0006412">
    <property type="term" value="P:translation"/>
    <property type="evidence" value="ECO:0000318"/>
    <property type="project" value="GO_Central"/>
</dbReference>
<dbReference type="RefSeq" id="XP_001450056.1">
    <property type="nucleotide sequence ID" value="XM_001450019.2"/>
</dbReference>
<sequence>MDSNLQDLIKNYAPLSDFCPDPNYQFDEFKDRLFQPFSRQEKVSKCCDFSKQTQVQKDLEDEYETVGQKVVKKPAQKKIGFVPQQQQQVVYQSYYQTGKKSKMSQAAKRVIVYKKCRFKDSISIKTDWISIHETQKQNIEKVQYSLIDIKEIQSIGTIKKYNKEFDKVRPNYEKKISIIGGEVISGSVQDDKYFKQLIAERQGTEELPTIYTTDKLLFAVQTLKYSIYPWDILVTKKGNSYIFDKCPQNRSDLTYLELQTINENITVDMPEDEKTVRNYCEESTIAQLSWQLLSTYNQPVLFSNSLQNDEEAEQNDQAEKYLFSEDLCFKYLEVSVKDRIEKAAKGEEVRAGQDRFKVVVRTTVEAENNDGQPVLVKSLNECETPPDWKKSLLSQAGITTNTAQVYNTNNIAKWLCQAQLLESEEIKVGYLARQNQKDQDKHSLLLVETFTQRDLAAIINFKSVEIWQSVRYLVDYLKTQEDGVYVLLKQAYKQSIRIFNMTRIHYDIIWYIIKVIIINHYKLKFQIQYSQNLYILNQIKKRFQFFLQTIMARGPKKHMKRITAPKSWMLSKLGGNWTTRPSQGPHKLRESIPLSVILQQKLKYALYAREVQMILADKDGNIKVDGKVRSDFGYPVGLQDVITIDKTRESYRVLYDVQGKFILKSIKPDEAKFKLVKVTQKKVGPNNVPYIVTNDSRTIRYPNPEIHVNDTLKIDLETGKIVDFIKEEPGNICYIIGGNNIGRVGLIQHRERHLGSFDIVHVKDSNGKHFSTRINNIFTIGKGKKSLISLPDDNGLYLTALEKKQAREHHEEQQKQ</sequence>
<evidence type="ECO:0000256" key="1">
    <source>
        <dbReference type="ARBA" id="ARBA00007500"/>
    </source>
</evidence>
<dbReference type="CDD" id="cd06087">
    <property type="entry name" value="KOW_RPS4"/>
    <property type="match status" value="1"/>
</dbReference>
<dbReference type="FunCoup" id="A0DHZ2">
    <property type="interactions" value="1682"/>
</dbReference>
<dbReference type="Gene3D" id="3.10.290.10">
    <property type="entry name" value="RNA-binding S4 domain"/>
    <property type="match status" value="1"/>
</dbReference>